<evidence type="ECO:0000313" key="2">
    <source>
        <dbReference type="EMBL" id="CDX62879.1"/>
    </source>
</evidence>
<dbReference type="InterPro" id="IPR003593">
    <property type="entry name" value="AAA+_ATPase"/>
</dbReference>
<proteinExistence type="predicted"/>
<dbReference type="SMART" id="SM00382">
    <property type="entry name" value="AAA"/>
    <property type="match status" value="1"/>
</dbReference>
<dbReference type="Proteomes" id="UP000046122">
    <property type="component" value="Unassembled WGS sequence"/>
</dbReference>
<protein>
    <submittedName>
        <fullName evidence="2">Putative ATPase, RecA family protein</fullName>
    </submittedName>
</protein>
<sequence length="795" mass="86365">MKGWPTFAPSPEDVEQWRRWPDPNWCLVSGEIGVFDIDVKVSPADSGPAADRARRLVDATKVAIGQVVGLAPNELPLRWRANSTSCAVLVRLAQPCGKRVSRFVGPEGEDHAIEFLGRGQQVVVAGRHASGAEIHSSLLDTAFKDLPAITPDKLNEIIAAISTAALGLGYTPKSSLAKPGRDDKPPYSPYVAVLRAIMSRRAEWVTDVIPVVPGDHAEWRVSSVELDRDLEEDLSVYLNGIYDHGTRRDHTPASLIMEFGAIDASGEITFGGAPIYEPDGAETFAVIAEPDPSIRRPTEAEALTWLCRRLAGDHIPALPEFATWATSLPALARAVGLQWDVLEAVRWFQFPEGDEPETWRPDRLIKNADTLAALRAVDPGRFARVEAVTQLEAVDLQKIADERQAAVAALPPPVETPASGSISWIDPTAWAGKPIQKREWEVEGWIPRNEVTLLYGDGGVGKTLLIHQYATCAATGKPFLGQETRPARVMAFFCEDSEDELHRRQADINGLLHVDYSDLANLRISSRKHDDNALGVWDKTTGTTKLTQAWHRLRADAVAWGADVVIVDTLSDVYVGDEIARAQVNSFVKTCLGRLASEIGGSVIALGHPSVSGKTSGTGTSGSTQWSNAVRSRLYLRYPDKTERGKIRELETMKLNYGAKGSVLKIKWDRGAFDVVAGMSTADRPAGFPASAIPDIADAVEAAVAAAINECSGVALSPGKTSPYYGPKVLKLRSPDLLQAFNAAEIEAAFARMERNGTIRHQEIGRDGSRRAIKGYVLVPDKLSAGRPERSNSFD</sequence>
<dbReference type="InterPro" id="IPR027417">
    <property type="entry name" value="P-loop_NTPase"/>
</dbReference>
<name>A0A090GDR7_MESPL</name>
<dbReference type="SUPFAM" id="SSF52540">
    <property type="entry name" value="P-loop containing nucleoside triphosphate hydrolases"/>
    <property type="match status" value="1"/>
</dbReference>
<dbReference type="AlphaFoldDB" id="A0A090GDR7"/>
<dbReference type="EMBL" id="CCNE01000066">
    <property type="protein sequence ID" value="CDX62879.1"/>
    <property type="molecule type" value="Genomic_DNA"/>
</dbReference>
<reference evidence="2 3" key="1">
    <citation type="submission" date="2014-08" db="EMBL/GenBank/DDBJ databases">
        <authorList>
            <person name="Moulin Lionel"/>
        </authorList>
    </citation>
    <scope>NUCLEOTIDE SEQUENCE [LARGE SCALE GENOMIC DNA]</scope>
</reference>
<evidence type="ECO:0000259" key="1">
    <source>
        <dbReference type="SMART" id="SM00382"/>
    </source>
</evidence>
<dbReference type="Pfam" id="PF13481">
    <property type="entry name" value="AAA_25"/>
    <property type="match status" value="1"/>
</dbReference>
<evidence type="ECO:0000313" key="3">
    <source>
        <dbReference type="Proteomes" id="UP000046122"/>
    </source>
</evidence>
<feature type="domain" description="AAA+ ATPase" evidence="1">
    <location>
        <begin position="448"/>
        <end position="640"/>
    </location>
</feature>
<accession>A0A090GDR7</accession>
<gene>
    <name evidence="2" type="ORF">MPL3365_80049</name>
</gene>
<organism evidence="2 3">
    <name type="scientific">Mesorhizobium plurifarium</name>
    <dbReference type="NCBI Taxonomy" id="69974"/>
    <lineage>
        <taxon>Bacteria</taxon>
        <taxon>Pseudomonadati</taxon>
        <taxon>Pseudomonadota</taxon>
        <taxon>Alphaproteobacteria</taxon>
        <taxon>Hyphomicrobiales</taxon>
        <taxon>Phyllobacteriaceae</taxon>
        <taxon>Mesorhizobium</taxon>
    </lineage>
</organism>
<dbReference type="Gene3D" id="3.40.50.300">
    <property type="entry name" value="P-loop containing nucleotide triphosphate hydrolases"/>
    <property type="match status" value="1"/>
</dbReference>